<proteinExistence type="predicted"/>
<accession>A0ABV7HE49</accession>
<feature type="transmembrane region" description="Helical" evidence="1">
    <location>
        <begin position="6"/>
        <end position="26"/>
    </location>
</feature>
<comment type="caution">
    <text evidence="2">The sequence shown here is derived from an EMBL/GenBank/DDBJ whole genome shotgun (WGS) entry which is preliminary data.</text>
</comment>
<dbReference type="Proteomes" id="UP001595476">
    <property type="component" value="Unassembled WGS sequence"/>
</dbReference>
<evidence type="ECO:0000313" key="3">
    <source>
        <dbReference type="Proteomes" id="UP001595476"/>
    </source>
</evidence>
<organism evidence="2 3">
    <name type="scientific">Litoribrevibacter euphylliae</name>
    <dbReference type="NCBI Taxonomy" id="1834034"/>
    <lineage>
        <taxon>Bacteria</taxon>
        <taxon>Pseudomonadati</taxon>
        <taxon>Pseudomonadota</taxon>
        <taxon>Gammaproteobacteria</taxon>
        <taxon>Oceanospirillales</taxon>
        <taxon>Oceanospirillaceae</taxon>
        <taxon>Litoribrevibacter</taxon>
    </lineage>
</organism>
<keyword evidence="3" id="KW-1185">Reference proteome</keyword>
<gene>
    <name evidence="2" type="ORF">ACFOEK_14000</name>
</gene>
<protein>
    <submittedName>
        <fullName evidence="2">DUF2788 domain-containing protein</fullName>
    </submittedName>
</protein>
<feature type="transmembrane region" description="Helical" evidence="1">
    <location>
        <begin position="38"/>
        <end position="60"/>
    </location>
</feature>
<dbReference type="InterPro" id="IPR021249">
    <property type="entry name" value="DUF2788"/>
</dbReference>
<sequence length="66" mass="7332">MSAEQIEHYATIIGVSALIGFMFFIMWDLAKKSNAGKFGTIIIFTVLGLGIFGFIIKTIIVELMEM</sequence>
<name>A0ABV7HE49_9GAMM</name>
<keyword evidence="1" id="KW-0472">Membrane</keyword>
<dbReference type="RefSeq" id="WP_386721991.1">
    <property type="nucleotide sequence ID" value="NZ_JBHRSZ010000006.1"/>
</dbReference>
<dbReference type="Pfam" id="PF10981">
    <property type="entry name" value="DUF2788"/>
    <property type="match status" value="1"/>
</dbReference>
<keyword evidence="1" id="KW-1133">Transmembrane helix</keyword>
<evidence type="ECO:0000313" key="2">
    <source>
        <dbReference type="EMBL" id="MFC3152148.1"/>
    </source>
</evidence>
<keyword evidence="1" id="KW-0812">Transmembrane</keyword>
<dbReference type="EMBL" id="JBHRSZ010000006">
    <property type="protein sequence ID" value="MFC3152148.1"/>
    <property type="molecule type" value="Genomic_DNA"/>
</dbReference>
<evidence type="ECO:0000256" key="1">
    <source>
        <dbReference type="SAM" id="Phobius"/>
    </source>
</evidence>
<reference evidence="3" key="1">
    <citation type="journal article" date="2019" name="Int. J. Syst. Evol. Microbiol.">
        <title>The Global Catalogue of Microorganisms (GCM) 10K type strain sequencing project: providing services to taxonomists for standard genome sequencing and annotation.</title>
        <authorList>
            <consortium name="The Broad Institute Genomics Platform"/>
            <consortium name="The Broad Institute Genome Sequencing Center for Infectious Disease"/>
            <person name="Wu L."/>
            <person name="Ma J."/>
        </authorList>
    </citation>
    <scope>NUCLEOTIDE SEQUENCE [LARGE SCALE GENOMIC DNA]</scope>
    <source>
        <strain evidence="3">KCTC 52438</strain>
    </source>
</reference>